<name>A0A7S3QPJ6_DUNTE</name>
<evidence type="ECO:0000313" key="3">
    <source>
        <dbReference type="EMBL" id="CAE0489200.1"/>
    </source>
</evidence>
<evidence type="ECO:0000256" key="2">
    <source>
        <dbReference type="SAM" id="Phobius"/>
    </source>
</evidence>
<feature type="transmembrane region" description="Helical" evidence="2">
    <location>
        <begin position="792"/>
        <end position="812"/>
    </location>
</feature>
<dbReference type="PANTHER" id="PTHR24330:SF19">
    <property type="entry name" value="MEDIATOR OF RNA POLYMERASE II TRANSCRIPTION SUBUNIT 29"/>
    <property type="match status" value="1"/>
</dbReference>
<feature type="region of interest" description="Disordered" evidence="1">
    <location>
        <begin position="659"/>
        <end position="743"/>
    </location>
</feature>
<proteinExistence type="predicted"/>
<organism evidence="3">
    <name type="scientific">Dunaliella tertiolecta</name>
    <name type="common">Green alga</name>
    <dbReference type="NCBI Taxonomy" id="3047"/>
    <lineage>
        <taxon>Eukaryota</taxon>
        <taxon>Viridiplantae</taxon>
        <taxon>Chlorophyta</taxon>
        <taxon>core chlorophytes</taxon>
        <taxon>Chlorophyceae</taxon>
        <taxon>CS clade</taxon>
        <taxon>Chlamydomonadales</taxon>
        <taxon>Dunaliellaceae</taxon>
        <taxon>Dunaliella</taxon>
    </lineage>
</organism>
<feature type="region of interest" description="Disordered" evidence="1">
    <location>
        <begin position="602"/>
        <end position="635"/>
    </location>
</feature>
<feature type="compositionally biased region" description="Basic and acidic residues" evidence="1">
    <location>
        <begin position="726"/>
        <end position="743"/>
    </location>
</feature>
<feature type="compositionally biased region" description="Low complexity" evidence="1">
    <location>
        <begin position="145"/>
        <end position="158"/>
    </location>
</feature>
<evidence type="ECO:0000256" key="1">
    <source>
        <dbReference type="SAM" id="MobiDB-lite"/>
    </source>
</evidence>
<keyword evidence="2" id="KW-0472">Membrane</keyword>
<feature type="region of interest" description="Disordered" evidence="1">
    <location>
        <begin position="143"/>
        <end position="163"/>
    </location>
</feature>
<accession>A0A7S3QPJ6</accession>
<dbReference type="InterPro" id="IPR052145">
    <property type="entry name" value="Mediator/Homeobox_domain"/>
</dbReference>
<keyword evidence="2" id="KW-1133">Transmembrane helix</keyword>
<reference evidence="3" key="1">
    <citation type="submission" date="2021-01" db="EMBL/GenBank/DDBJ databases">
        <authorList>
            <person name="Corre E."/>
            <person name="Pelletier E."/>
            <person name="Niang G."/>
            <person name="Scheremetjew M."/>
            <person name="Finn R."/>
            <person name="Kale V."/>
            <person name="Holt S."/>
            <person name="Cochrane G."/>
            <person name="Meng A."/>
            <person name="Brown T."/>
            <person name="Cohen L."/>
        </authorList>
    </citation>
    <scope>NUCLEOTIDE SEQUENCE</scope>
    <source>
        <strain evidence="3">CCMP1320</strain>
    </source>
</reference>
<feature type="compositionally biased region" description="Low complexity" evidence="1">
    <location>
        <begin position="552"/>
        <end position="563"/>
    </location>
</feature>
<sequence>MEEHRRRLGVPPAWSACSTQAVQPNTEGGEGLVGPEAAACFLRAQLEQPTISEQGIWLQEHKRRVEAMADHFLGPQGAILVVDRWGSGHTTQLDDALAQASSLREQHNSHALHPSHGMAPHHKFPCFRMLVVLLGCWMGKEECTQPGQPQQQQQQQQGDEGERMRRMRLSTLAGRRGPHVLQATAAVHTLPQGTPRAQTTTLQDGETQELSFVGVARSCAQISSDSLTLWPPSHAIVRTRADVILCGPSVSECLNGKRPLWDAAPVNNGEEDGLVAFLASGQGAVIGIEGLDLMDWRDCVHQSSGVRSRTQNAIAAAVLEKQQQHVLASGNFSGSSYPWQCSATYLHQFEEGCIRLKALSTALQQQGTSGMRPGAVCMSYSGGLSRLQNCRIASHGRRAVVCEKGASCQASNVSIQCPFTGVYLQSGSTLQATYVEINRAMSHAVEMYRGCSAYLRKSCISECTGSAIFAFESGVVFAEASKFISCLGLSLQEQSRRILALQEKSRAPRQGSRVTNKQARPERALFQPPEQQQRSPEKQPQRQRKSHRQQEHQPQQQQQQQQQVEEKGSSPQAETVTTDAKAAQGHQPGGKAWWQFWVHEEGPPEANQADGNKAQAQGGKGKEGQGQGENAEKRDAQLMTKAEGGAKVEAKPWWMFWVGDEEGGSGAQQEASSVASSSSSAAGADDSGSGSKEGRQKEGHEGAGSGKRPWWQFWKGGGDEGEEDGQEKKGGQGDEYKDPRNRPVDAIIIPPDLPIEDIAEEVARLKQETWRLKEGHVESLWARTVERNDRKWVILAVFLLTVSVGLLATVAYRLDKLSREGGLHSPEVALPLLFLQLWFDIATLLKQ</sequence>
<feature type="compositionally biased region" description="Basic and acidic residues" evidence="1">
    <location>
        <begin position="692"/>
        <end position="701"/>
    </location>
</feature>
<dbReference type="PANTHER" id="PTHR24330">
    <property type="entry name" value="HOMEOBOX PROTEIN BARH-LIKE"/>
    <property type="match status" value="1"/>
</dbReference>
<gene>
    <name evidence="3" type="ORF">DTER00134_LOCUS4270</name>
</gene>
<keyword evidence="2" id="KW-0812">Transmembrane</keyword>
<feature type="compositionally biased region" description="Low complexity" evidence="1">
    <location>
        <begin position="606"/>
        <end position="617"/>
    </location>
</feature>
<dbReference type="AlphaFoldDB" id="A0A7S3QPJ6"/>
<dbReference type="EMBL" id="HBIP01007909">
    <property type="protein sequence ID" value="CAE0489200.1"/>
    <property type="molecule type" value="Transcribed_RNA"/>
</dbReference>
<protein>
    <submittedName>
        <fullName evidence="3">Uncharacterized protein</fullName>
    </submittedName>
</protein>
<feature type="compositionally biased region" description="Polar residues" evidence="1">
    <location>
        <begin position="569"/>
        <end position="578"/>
    </location>
</feature>
<feature type="region of interest" description="Disordered" evidence="1">
    <location>
        <begin position="502"/>
        <end position="588"/>
    </location>
</feature>
<feature type="compositionally biased region" description="Low complexity" evidence="1">
    <location>
        <begin position="667"/>
        <end position="690"/>
    </location>
</feature>